<dbReference type="GO" id="GO:0000160">
    <property type="term" value="P:phosphorelay signal transduction system"/>
    <property type="evidence" value="ECO:0007669"/>
    <property type="project" value="InterPro"/>
</dbReference>
<evidence type="ECO:0000256" key="1">
    <source>
        <dbReference type="ARBA" id="ARBA00022553"/>
    </source>
</evidence>
<feature type="modified residue" description="4-aspartylphosphate" evidence="2">
    <location>
        <position position="60"/>
    </location>
</feature>
<dbReference type="SUPFAM" id="SSF52172">
    <property type="entry name" value="CheY-like"/>
    <property type="match status" value="1"/>
</dbReference>
<dbReference type="STRING" id="388950.GCA_001611675_00104"/>
<dbReference type="AlphaFoldDB" id="A0A1I7GH06"/>
<keyword evidence="5" id="KW-1185">Reference proteome</keyword>
<dbReference type="EMBL" id="FPCA01000001">
    <property type="protein sequence ID" value="SFU47724.1"/>
    <property type="molecule type" value="Genomic_DNA"/>
</dbReference>
<evidence type="ECO:0000259" key="3">
    <source>
        <dbReference type="PROSITE" id="PS50110"/>
    </source>
</evidence>
<evidence type="ECO:0000256" key="2">
    <source>
        <dbReference type="PROSITE-ProRule" id="PRU00169"/>
    </source>
</evidence>
<reference evidence="5" key="1">
    <citation type="submission" date="2016-10" db="EMBL/GenBank/DDBJ databases">
        <authorList>
            <person name="Varghese N."/>
        </authorList>
    </citation>
    <scope>NUCLEOTIDE SEQUENCE [LARGE SCALE GENOMIC DNA]</scope>
    <source>
        <strain evidence="5">DSM 18820</strain>
    </source>
</reference>
<protein>
    <submittedName>
        <fullName evidence="4">Response regulator receiver domain-containing protein</fullName>
    </submittedName>
</protein>
<dbReference type="PANTHER" id="PTHR44591">
    <property type="entry name" value="STRESS RESPONSE REGULATOR PROTEIN 1"/>
    <property type="match status" value="1"/>
</dbReference>
<evidence type="ECO:0000313" key="4">
    <source>
        <dbReference type="EMBL" id="SFU47724.1"/>
    </source>
</evidence>
<dbReference type="PROSITE" id="PS50110">
    <property type="entry name" value="RESPONSE_REGULATORY"/>
    <property type="match status" value="1"/>
</dbReference>
<dbReference type="PANTHER" id="PTHR44591:SF3">
    <property type="entry name" value="RESPONSE REGULATORY DOMAIN-CONTAINING PROTEIN"/>
    <property type="match status" value="1"/>
</dbReference>
<accession>A0A1I7GH06</accession>
<dbReference type="Gene3D" id="3.40.50.2300">
    <property type="match status" value="1"/>
</dbReference>
<gene>
    <name evidence="4" type="ORF">SAMN04487941_1005</name>
</gene>
<dbReference type="InterPro" id="IPR011006">
    <property type="entry name" value="CheY-like_superfamily"/>
</dbReference>
<dbReference type="InterPro" id="IPR050595">
    <property type="entry name" value="Bact_response_regulator"/>
</dbReference>
<keyword evidence="1 2" id="KW-0597">Phosphoprotein</keyword>
<dbReference type="InterPro" id="IPR001789">
    <property type="entry name" value="Sig_transdc_resp-reg_receiver"/>
</dbReference>
<proteinExistence type="predicted"/>
<dbReference type="Pfam" id="PF00072">
    <property type="entry name" value="Response_reg"/>
    <property type="match status" value="1"/>
</dbReference>
<name>A0A1I7GH06_9BACT</name>
<dbReference type="SMART" id="SM00448">
    <property type="entry name" value="REC"/>
    <property type="match status" value="1"/>
</dbReference>
<sequence length="132" mass="15364">MNDTRSIMKKRLLIVDDEPSIGLILEHFFSKEYEVVVKTNGQEAMLWLQEGHFIDCIVADFDMPFMNGLEFIIQLQASTLHKDIPLLMLSGKDETRTKIQCLKHGADDYIVKPFNPEELDIRIKNMLKRIKL</sequence>
<evidence type="ECO:0000313" key="5">
    <source>
        <dbReference type="Proteomes" id="UP000182491"/>
    </source>
</evidence>
<dbReference type="Proteomes" id="UP000182491">
    <property type="component" value="Unassembled WGS sequence"/>
</dbReference>
<organism evidence="4 5">
    <name type="scientific">Pontibacter akesuensis</name>
    <dbReference type="NCBI Taxonomy" id="388950"/>
    <lineage>
        <taxon>Bacteria</taxon>
        <taxon>Pseudomonadati</taxon>
        <taxon>Bacteroidota</taxon>
        <taxon>Cytophagia</taxon>
        <taxon>Cytophagales</taxon>
        <taxon>Hymenobacteraceae</taxon>
        <taxon>Pontibacter</taxon>
    </lineage>
</organism>
<feature type="domain" description="Response regulatory" evidence="3">
    <location>
        <begin position="11"/>
        <end position="127"/>
    </location>
</feature>